<dbReference type="Proteomes" id="UP000240653">
    <property type="component" value="Unassembled WGS sequence"/>
</dbReference>
<dbReference type="Gene3D" id="3.30.70.1230">
    <property type="entry name" value="Nucleotide cyclase"/>
    <property type="match status" value="1"/>
</dbReference>
<dbReference type="GO" id="GO:0004016">
    <property type="term" value="F:adenylate cyclase activity"/>
    <property type="evidence" value="ECO:0007669"/>
    <property type="project" value="UniProtKB-ARBA"/>
</dbReference>
<dbReference type="AlphaFoldDB" id="A0A2P7SJS8"/>
<protein>
    <submittedName>
        <fullName evidence="3">Adenylate/guanylate cyclase domain-containing protein</fullName>
    </submittedName>
</protein>
<dbReference type="Pfam" id="PF05226">
    <property type="entry name" value="CHASE2"/>
    <property type="match status" value="1"/>
</dbReference>
<evidence type="ECO:0000313" key="4">
    <source>
        <dbReference type="Proteomes" id="UP000240653"/>
    </source>
</evidence>
<dbReference type="PANTHER" id="PTHR43081">
    <property type="entry name" value="ADENYLATE CYCLASE, TERMINAL-DIFFERENTIATION SPECIFIC-RELATED"/>
    <property type="match status" value="1"/>
</dbReference>
<dbReference type="GO" id="GO:0006171">
    <property type="term" value="P:cAMP biosynthetic process"/>
    <property type="evidence" value="ECO:0007669"/>
    <property type="project" value="TreeGrafter"/>
</dbReference>
<evidence type="ECO:0000256" key="1">
    <source>
        <dbReference type="SAM" id="Phobius"/>
    </source>
</evidence>
<dbReference type="PROSITE" id="PS50125">
    <property type="entry name" value="GUANYLATE_CYCLASE_2"/>
    <property type="match status" value="1"/>
</dbReference>
<sequence length="656" mass="70245">MFQIRPWWRGFADSAAARRRNGVLTVVLLSSLFAAVLSLLTPWKLLEARAFDYFSTVSVPQRPADGPVVVAIDEPSMAEIGRQWPWPRSLHAQLIEALRKAGAKAIALDIIFAEPGATPEADEALTRSLGSDVVLAGDQTLIDTPQALQHIRVEPLALFTGAGARTGIASIAFDGDGILRRLPGYEDGFAAELLRAAGRPADVPDDALLQSFGTSRTYQTVSYYQALDPEAFLPHDFFRDRVVIVGLSLQNAPTIAEAGADVHATPFTIRTGRLVSGVEIQATVFDNLGARLYIERASLPVALLSIAVGAGLAGMAVRRRTGWRTVVGGIPALAAIAAGSFVTLRYCRVFVPPFAPSLAFLLVASSQSALDFASERRLRRGITRAFSQYLSPPLVQRLARDPSLLRLGGEVRTLTILFCDIRGFTTIAEGMKDNPQELTHLINRLLTPLSDIVLASGGTIDKYIGDCIMAFWNAPLDDPDHAIHAVRAGLDMLAAVDRLNAEFVEEAAQAGTLPLKLGIGIGINTGACVVGNMGSTQRFDYSALGDSVNLASRLESASKEVGVPLVIGEETAKLVAPHFPVFELDRLKVKGKTVATTVFTVMPEASAANMALHSRVLAAFDTGDPCPSEAITTLVDLFPSLAPFYQRMAARVGGNI</sequence>
<gene>
    <name evidence="3" type="ORF">C7I85_03920</name>
</gene>
<accession>A0A2P7SJS8</accession>
<keyword evidence="1" id="KW-0812">Transmembrane</keyword>
<dbReference type="OrthoDB" id="9789782at2"/>
<feature type="transmembrane region" description="Helical" evidence="1">
    <location>
        <begin position="326"/>
        <end position="344"/>
    </location>
</feature>
<dbReference type="InterPro" id="IPR029787">
    <property type="entry name" value="Nucleotide_cyclase"/>
</dbReference>
<dbReference type="GO" id="GO:0035556">
    <property type="term" value="P:intracellular signal transduction"/>
    <property type="evidence" value="ECO:0007669"/>
    <property type="project" value="InterPro"/>
</dbReference>
<reference evidence="3 4" key="1">
    <citation type="submission" date="2018-03" db="EMBL/GenBank/DDBJ databases">
        <title>The draft genome of Mesorhizobium soli JCM 19897.</title>
        <authorList>
            <person name="Li L."/>
            <person name="Liu L."/>
            <person name="Liang L."/>
            <person name="Wang T."/>
            <person name="Zhang X."/>
        </authorList>
    </citation>
    <scope>NUCLEOTIDE SEQUENCE [LARGE SCALE GENOMIC DNA]</scope>
    <source>
        <strain evidence="3 4">JCM 19897</strain>
    </source>
</reference>
<comment type="caution">
    <text evidence="3">The sequence shown here is derived from an EMBL/GenBank/DDBJ whole genome shotgun (WGS) entry which is preliminary data.</text>
</comment>
<organism evidence="3 4">
    <name type="scientific">Pseudaminobacter soli</name>
    <name type="common">ex Li et al. 2025</name>
    <dbReference type="NCBI Taxonomy" id="1295366"/>
    <lineage>
        <taxon>Bacteria</taxon>
        <taxon>Pseudomonadati</taxon>
        <taxon>Pseudomonadota</taxon>
        <taxon>Alphaproteobacteria</taxon>
        <taxon>Hyphomicrobiales</taxon>
        <taxon>Phyllobacteriaceae</taxon>
        <taxon>Pseudaminobacter</taxon>
    </lineage>
</organism>
<dbReference type="CDD" id="cd07302">
    <property type="entry name" value="CHD"/>
    <property type="match status" value="1"/>
</dbReference>
<keyword evidence="4" id="KW-1185">Reference proteome</keyword>
<dbReference type="InterPro" id="IPR001054">
    <property type="entry name" value="A/G_cyclase"/>
</dbReference>
<dbReference type="SUPFAM" id="SSF55073">
    <property type="entry name" value="Nucleotide cyclase"/>
    <property type="match status" value="1"/>
</dbReference>
<dbReference type="SMART" id="SM00044">
    <property type="entry name" value="CYCc"/>
    <property type="match status" value="1"/>
</dbReference>
<dbReference type="RefSeq" id="WP_106722652.1">
    <property type="nucleotide sequence ID" value="NZ_PXYL01000002.1"/>
</dbReference>
<feature type="domain" description="Guanylate cyclase" evidence="2">
    <location>
        <begin position="415"/>
        <end position="555"/>
    </location>
</feature>
<proteinExistence type="predicted"/>
<feature type="transmembrane region" description="Helical" evidence="1">
    <location>
        <begin position="297"/>
        <end position="317"/>
    </location>
</feature>
<evidence type="ECO:0000313" key="3">
    <source>
        <dbReference type="EMBL" id="PSJ62752.1"/>
    </source>
</evidence>
<dbReference type="InterPro" id="IPR050697">
    <property type="entry name" value="Adenylyl/Guanylyl_Cyclase_3/4"/>
</dbReference>
<keyword evidence="1" id="KW-1133">Transmembrane helix</keyword>
<name>A0A2P7SJS8_9HYPH</name>
<dbReference type="PANTHER" id="PTHR43081:SF1">
    <property type="entry name" value="ADENYLATE CYCLASE, TERMINAL-DIFFERENTIATION SPECIFIC"/>
    <property type="match status" value="1"/>
</dbReference>
<keyword evidence="1" id="KW-0472">Membrane</keyword>
<dbReference type="InterPro" id="IPR007890">
    <property type="entry name" value="CHASE2"/>
</dbReference>
<dbReference type="EMBL" id="PXYL01000002">
    <property type="protein sequence ID" value="PSJ62752.1"/>
    <property type="molecule type" value="Genomic_DNA"/>
</dbReference>
<dbReference type="Pfam" id="PF00211">
    <property type="entry name" value="Guanylate_cyc"/>
    <property type="match status" value="1"/>
</dbReference>
<evidence type="ECO:0000259" key="2">
    <source>
        <dbReference type="PROSITE" id="PS50125"/>
    </source>
</evidence>
<dbReference type="SMART" id="SM01080">
    <property type="entry name" value="CHASE2"/>
    <property type="match status" value="1"/>
</dbReference>